<dbReference type="Proteomes" id="UP000012128">
    <property type="component" value="Unassembled WGS sequence"/>
</dbReference>
<comment type="caution">
    <text evidence="1">The sequence shown here is derived from an EMBL/GenBank/DDBJ whole genome shotgun (WGS) entry which is preliminary data.</text>
</comment>
<organism evidence="1 2">
    <name type="scientific">Leptospira interrogans str. 2006001854</name>
    <dbReference type="NCBI Taxonomy" id="1001590"/>
    <lineage>
        <taxon>Bacteria</taxon>
        <taxon>Pseudomonadati</taxon>
        <taxon>Spirochaetota</taxon>
        <taxon>Spirochaetia</taxon>
        <taxon>Leptospirales</taxon>
        <taxon>Leptospiraceae</taxon>
        <taxon>Leptospira</taxon>
    </lineage>
</organism>
<proteinExistence type="predicted"/>
<dbReference type="AlphaFoldDB" id="M6GAD7"/>
<gene>
    <name evidence="1" type="ORF">LEP1GSC037_2706</name>
</gene>
<evidence type="ECO:0000313" key="2">
    <source>
        <dbReference type="Proteomes" id="UP000012128"/>
    </source>
</evidence>
<accession>M6GAD7</accession>
<name>M6GAD7_LEPIR</name>
<reference evidence="1 2" key="1">
    <citation type="submission" date="2013-01" db="EMBL/GenBank/DDBJ databases">
        <authorList>
            <person name="Harkins D.M."/>
            <person name="Durkin A.S."/>
            <person name="Brinkac L.M."/>
            <person name="Haft D.H."/>
            <person name="Selengut J.D."/>
            <person name="Sanka R."/>
            <person name="DePew J."/>
            <person name="Purushe J."/>
            <person name="Hospenthal D.R."/>
            <person name="Murray C.K."/>
            <person name="Pimentel G."/>
            <person name="Wasfy M."/>
            <person name="Parker T."/>
            <person name="Miller R.S."/>
            <person name="Vinetz J.M."/>
            <person name="Sutton G.G."/>
            <person name="Nierman W.C."/>
            <person name="Fouts D.E."/>
        </authorList>
    </citation>
    <scope>NUCLEOTIDE SEQUENCE [LARGE SCALE GENOMIC DNA]</scope>
    <source>
        <strain evidence="1 2">2006001854</strain>
    </source>
</reference>
<protein>
    <submittedName>
        <fullName evidence="1">Uncharacterized protein</fullName>
    </submittedName>
</protein>
<sequence length="50" mass="5925">MSEFAIEIDSIQKNTRNKRLSRASPFEFLKVLFLAFSVQTAQEKRVWFES</sequence>
<evidence type="ECO:0000313" key="1">
    <source>
        <dbReference type="EMBL" id="EMM80317.1"/>
    </source>
</evidence>
<dbReference type="EMBL" id="AFLW02000196">
    <property type="protein sequence ID" value="EMM80317.1"/>
    <property type="molecule type" value="Genomic_DNA"/>
</dbReference>